<dbReference type="PANTHER" id="PTHR20883:SF46">
    <property type="entry name" value="PHYTANOYL-COA HYDROXYLASE"/>
    <property type="match status" value="1"/>
</dbReference>
<gene>
    <name evidence="1" type="ORF">RZN69_13325</name>
</gene>
<dbReference type="GO" id="GO:0005506">
    <property type="term" value="F:iron ion binding"/>
    <property type="evidence" value="ECO:0007669"/>
    <property type="project" value="UniProtKB-ARBA"/>
</dbReference>
<name>A0AAQ3L565_9BACT</name>
<organism evidence="1 2">
    <name type="scientific">Rubellicoccus peritrichatus</name>
    <dbReference type="NCBI Taxonomy" id="3080537"/>
    <lineage>
        <taxon>Bacteria</taxon>
        <taxon>Pseudomonadati</taxon>
        <taxon>Verrucomicrobiota</taxon>
        <taxon>Opitutia</taxon>
        <taxon>Puniceicoccales</taxon>
        <taxon>Cerasicoccaceae</taxon>
        <taxon>Rubellicoccus</taxon>
    </lineage>
</organism>
<sequence length="264" mass="30052">MITTNNAIVTDDMIRQFKEEGYFIIEKALAEEQIEAMRGELGGFMDAIHQKMDEEGTDSLGITHRNKRYFIPHTYNRSQIMHDFIFGPIMQEICRATLGDNVNFFLDQWVVKSAEKGMSFSWHQDSGYIGFDHNPYLTCWTPLDDVNEENGTVYLLPYSHIGVKTRVTHIWDEVTNDMIGYFGDDPGIPVIVPAGSIACFSSVCFHRSGVNTSPNMRRVMLTQYSADRIIDPLTKKPQISAIPFIKDGEVINECYPIKDPHDIG</sequence>
<dbReference type="SUPFAM" id="SSF51197">
    <property type="entry name" value="Clavaminate synthase-like"/>
    <property type="match status" value="1"/>
</dbReference>
<dbReference type="Proteomes" id="UP001304300">
    <property type="component" value="Chromosome"/>
</dbReference>
<dbReference type="Pfam" id="PF05721">
    <property type="entry name" value="PhyH"/>
    <property type="match status" value="1"/>
</dbReference>
<keyword evidence="1" id="KW-0560">Oxidoreductase</keyword>
<dbReference type="EMBL" id="CP136920">
    <property type="protein sequence ID" value="WOO39599.1"/>
    <property type="molecule type" value="Genomic_DNA"/>
</dbReference>
<dbReference type="AlphaFoldDB" id="A0AAQ3L565"/>
<keyword evidence="2" id="KW-1185">Reference proteome</keyword>
<dbReference type="RefSeq" id="WP_317831555.1">
    <property type="nucleotide sequence ID" value="NZ_CP136920.1"/>
</dbReference>
<dbReference type="InterPro" id="IPR008775">
    <property type="entry name" value="Phytyl_CoA_dOase-like"/>
</dbReference>
<protein>
    <submittedName>
        <fullName evidence="1">Phytanoyl-CoA dioxygenase family protein</fullName>
    </submittedName>
</protein>
<evidence type="ECO:0000313" key="1">
    <source>
        <dbReference type="EMBL" id="WOO39599.1"/>
    </source>
</evidence>
<keyword evidence="1" id="KW-0223">Dioxygenase</keyword>
<dbReference type="PANTHER" id="PTHR20883">
    <property type="entry name" value="PHYTANOYL-COA DIOXYGENASE DOMAIN CONTAINING 1"/>
    <property type="match status" value="1"/>
</dbReference>
<reference evidence="1 2" key="1">
    <citation type="submission" date="2023-10" db="EMBL/GenBank/DDBJ databases">
        <title>Rubellicoccus peritrichatus gen. nov., sp. nov., isolated from an algae of coral reef tank.</title>
        <authorList>
            <person name="Luo J."/>
        </authorList>
    </citation>
    <scope>NUCLEOTIDE SEQUENCE [LARGE SCALE GENOMIC DNA]</scope>
    <source>
        <strain evidence="1 2">CR14</strain>
    </source>
</reference>
<dbReference type="KEGG" id="puo:RZN69_13325"/>
<dbReference type="GO" id="GO:0016706">
    <property type="term" value="F:2-oxoglutarate-dependent dioxygenase activity"/>
    <property type="evidence" value="ECO:0007669"/>
    <property type="project" value="UniProtKB-ARBA"/>
</dbReference>
<evidence type="ECO:0000313" key="2">
    <source>
        <dbReference type="Proteomes" id="UP001304300"/>
    </source>
</evidence>
<proteinExistence type="predicted"/>
<accession>A0AAQ3L565</accession>
<dbReference type="Gene3D" id="2.60.120.620">
    <property type="entry name" value="q2cbj1_9rhob like domain"/>
    <property type="match status" value="1"/>
</dbReference>